<proteinExistence type="predicted"/>
<dbReference type="EMBL" id="QHKM01000002">
    <property type="protein sequence ID" value="RAK68264.1"/>
    <property type="molecule type" value="Genomic_DNA"/>
</dbReference>
<evidence type="ECO:0008006" key="3">
    <source>
        <dbReference type="Google" id="ProtNLM"/>
    </source>
</evidence>
<name>A0A328BQQ8_9BACT</name>
<comment type="caution">
    <text evidence="1">The sequence shown here is derived from an EMBL/GenBank/DDBJ whole genome shotgun (WGS) entry which is preliminary data.</text>
</comment>
<evidence type="ECO:0000313" key="1">
    <source>
        <dbReference type="EMBL" id="RAK68264.1"/>
    </source>
</evidence>
<evidence type="ECO:0000313" key="2">
    <source>
        <dbReference type="Proteomes" id="UP000248553"/>
    </source>
</evidence>
<dbReference type="AlphaFoldDB" id="A0A328BQQ8"/>
<keyword evidence="2" id="KW-1185">Reference proteome</keyword>
<dbReference type="Proteomes" id="UP000248553">
    <property type="component" value="Unassembled WGS sequence"/>
</dbReference>
<accession>A0A328BQQ8</accession>
<organism evidence="1 2">
    <name type="scientific">Hymenobacter edaphi</name>
    <dbReference type="NCBI Taxonomy" id="2211146"/>
    <lineage>
        <taxon>Bacteria</taxon>
        <taxon>Pseudomonadati</taxon>
        <taxon>Bacteroidota</taxon>
        <taxon>Cytophagia</taxon>
        <taxon>Cytophagales</taxon>
        <taxon>Hymenobacteraceae</taxon>
        <taxon>Hymenobacter</taxon>
    </lineage>
</organism>
<sequence>MNLPALAASQLLGPWRIVQLRAAAAPEPLWGEATHLHLTADALQLQNGVGAPLAGTWHLQRHAQLGQPFLVLRLPEGAAQALITRLRRSSDGSVRQMVLYFQSGLELQLTHP</sequence>
<reference evidence="2" key="1">
    <citation type="submission" date="2018-05" db="EMBL/GenBank/DDBJ databases">
        <authorList>
            <person name="Nie L."/>
        </authorList>
    </citation>
    <scope>NUCLEOTIDE SEQUENCE [LARGE SCALE GENOMIC DNA]</scope>
    <source>
        <strain evidence="2">NL</strain>
    </source>
</reference>
<protein>
    <recommendedName>
        <fullName evidence="3">Lipocalin-like domain-containing protein</fullName>
    </recommendedName>
</protein>
<gene>
    <name evidence="1" type="ORF">DLM85_09555</name>
</gene>